<feature type="domain" description="EGF-like" evidence="45">
    <location>
        <begin position="396"/>
        <end position="432"/>
    </location>
</feature>
<dbReference type="InterPro" id="IPR013746">
    <property type="entry name" value="HMG_CoA_synt_C_dom"/>
</dbReference>
<dbReference type="SUPFAM" id="SSF48403">
    <property type="entry name" value="Ankyrin repeat"/>
    <property type="match status" value="1"/>
</dbReference>
<evidence type="ECO:0000256" key="10">
    <source>
        <dbReference type="ARBA" id="ARBA00022490"/>
    </source>
</evidence>
<dbReference type="InterPro" id="IPR016039">
    <property type="entry name" value="Thiolase-like"/>
</dbReference>
<evidence type="ECO:0000313" key="48">
    <source>
        <dbReference type="EMBL" id="PKU45764.1"/>
    </source>
</evidence>
<feature type="disulfide bond" evidence="42">
    <location>
        <begin position="1051"/>
        <end position="1060"/>
    </location>
</feature>
<evidence type="ECO:0000259" key="46">
    <source>
        <dbReference type="PROSITE" id="PS50041"/>
    </source>
</evidence>
<evidence type="ECO:0000256" key="11">
    <source>
        <dbReference type="ARBA" id="ARBA00022536"/>
    </source>
</evidence>
<dbReference type="GO" id="GO:0010142">
    <property type="term" value="P:farnesyl diphosphate biosynthetic process, mevalonate pathway"/>
    <property type="evidence" value="ECO:0007669"/>
    <property type="project" value="InterPro"/>
</dbReference>
<evidence type="ECO:0000256" key="22">
    <source>
        <dbReference type="ARBA" id="ARBA00022989"/>
    </source>
</evidence>
<dbReference type="InterPro" id="IPR049883">
    <property type="entry name" value="NOTCH1_EGF-like"/>
</dbReference>
<feature type="binding site" evidence="40">
    <location>
        <position position="2572"/>
    </location>
    <ligand>
        <name>CoA</name>
        <dbReference type="ChEBI" id="CHEBI:57287"/>
    </ligand>
</feature>
<evidence type="ECO:0000256" key="7">
    <source>
        <dbReference type="ARBA" id="ARBA00012978"/>
    </source>
</evidence>
<feature type="disulfide bond" evidence="42">
    <location>
        <begin position="813"/>
        <end position="822"/>
    </location>
</feature>
<feature type="compositionally biased region" description="Polar residues" evidence="43">
    <location>
        <begin position="1903"/>
        <end position="1914"/>
    </location>
</feature>
<evidence type="ECO:0000256" key="42">
    <source>
        <dbReference type="PROSITE-ProRule" id="PRU00076"/>
    </source>
</evidence>
<dbReference type="FunFam" id="2.10.25.10:FF:000031">
    <property type="entry name" value="neurogenic locus notch homolog protein 3"/>
    <property type="match status" value="1"/>
</dbReference>
<dbReference type="InterPro" id="IPR013528">
    <property type="entry name" value="HMG_CoA_synth_N"/>
</dbReference>
<feature type="domain" description="EGF-like" evidence="45">
    <location>
        <begin position="359"/>
        <end position="394"/>
    </location>
</feature>
<feature type="disulfide bond" evidence="42">
    <location>
        <begin position="347"/>
        <end position="356"/>
    </location>
</feature>
<dbReference type="InterPro" id="IPR001304">
    <property type="entry name" value="C-type_lectin-like"/>
</dbReference>
<dbReference type="EMBL" id="KZ505742">
    <property type="protein sequence ID" value="PKU45764.1"/>
    <property type="molecule type" value="Genomic_DNA"/>
</dbReference>
<keyword evidence="12" id="KW-0153">Cholesterol metabolism</keyword>
<dbReference type="FunFam" id="2.10.25.10:FF:000117">
    <property type="entry name" value="Delta-like protein"/>
    <property type="match status" value="1"/>
</dbReference>
<dbReference type="Gene3D" id="3.40.47.10">
    <property type="match status" value="1"/>
</dbReference>
<dbReference type="SMART" id="SM00248">
    <property type="entry name" value="ANK"/>
    <property type="match status" value="6"/>
</dbReference>
<keyword evidence="25 41" id="KW-0040">ANK repeat</keyword>
<evidence type="ECO:0000256" key="21">
    <source>
        <dbReference type="ARBA" id="ARBA00022976"/>
    </source>
</evidence>
<keyword evidence="29" id="KW-0804">Transcription</keyword>
<dbReference type="Pfam" id="PF00008">
    <property type="entry name" value="EGF"/>
    <property type="match status" value="17"/>
</dbReference>
<feature type="domain" description="EGF-like" evidence="45">
    <location>
        <begin position="321"/>
        <end position="357"/>
    </location>
</feature>
<dbReference type="InterPro" id="IPR000152">
    <property type="entry name" value="EGF-type_Asp/Asn_hydroxyl_site"/>
</dbReference>
<feature type="domain" description="EGF-like" evidence="45">
    <location>
        <begin position="739"/>
        <end position="775"/>
    </location>
</feature>
<evidence type="ECO:0000313" key="49">
    <source>
        <dbReference type="Proteomes" id="UP000233556"/>
    </source>
</evidence>
<dbReference type="Pfam" id="PF12661">
    <property type="entry name" value="hEGF"/>
    <property type="match status" value="5"/>
</dbReference>
<feature type="compositionally biased region" description="Polar residues" evidence="43">
    <location>
        <begin position="1820"/>
        <end position="1834"/>
    </location>
</feature>
<feature type="domain" description="EGF-like" evidence="45">
    <location>
        <begin position="863"/>
        <end position="899"/>
    </location>
</feature>
<dbReference type="SMART" id="SM01338">
    <property type="entry name" value="NOD"/>
    <property type="match status" value="1"/>
</dbReference>
<dbReference type="EC" id="2.3.3.10" evidence="7"/>
<evidence type="ECO:0000256" key="29">
    <source>
        <dbReference type="ARBA" id="ARBA00023163"/>
    </source>
</evidence>
<feature type="domain" description="EGF-like" evidence="45">
    <location>
        <begin position="89"/>
        <end position="127"/>
    </location>
</feature>
<feature type="domain" description="LNR" evidence="47">
    <location>
        <begin position="1153"/>
        <end position="1189"/>
    </location>
</feature>
<feature type="disulfide bond" evidence="42">
    <location>
        <begin position="438"/>
        <end position="448"/>
    </location>
</feature>
<feature type="disulfide bond" evidence="42">
    <location>
        <begin position="518"/>
        <end position="535"/>
    </location>
</feature>
<evidence type="ECO:0000256" key="14">
    <source>
        <dbReference type="ARBA" id="ARBA00022679"/>
    </source>
</evidence>
<keyword evidence="15 44" id="KW-0812">Transmembrane</keyword>
<dbReference type="InterPro" id="IPR009030">
    <property type="entry name" value="Growth_fac_rcpt_cys_sf"/>
</dbReference>
<dbReference type="FunFam" id="2.10.25.10:FF:000143">
    <property type="entry name" value="Protein crumbs 1"/>
    <property type="match status" value="3"/>
</dbReference>
<gene>
    <name evidence="48" type="ORF">llap_3914</name>
</gene>
<feature type="disulfide bond" evidence="42">
    <location>
        <begin position="575"/>
        <end position="584"/>
    </location>
</feature>
<dbReference type="GO" id="GO:0006915">
    <property type="term" value="P:apoptotic process"/>
    <property type="evidence" value="ECO:0007669"/>
    <property type="project" value="InterPro"/>
</dbReference>
<feature type="binding site" evidence="40">
    <location>
        <position position="2568"/>
    </location>
    <ligand>
        <name>CoA</name>
        <dbReference type="ChEBI" id="CHEBI:57287"/>
    </ligand>
</feature>
<feature type="disulfide bond" evidence="42">
    <location>
        <begin position="158"/>
        <end position="167"/>
    </location>
</feature>
<feature type="disulfide bond" evidence="42">
    <location>
        <begin position="1012"/>
        <end position="1021"/>
    </location>
</feature>
<dbReference type="SUPFAM" id="SSF56436">
    <property type="entry name" value="C-type lectin-like"/>
    <property type="match status" value="1"/>
</dbReference>
<dbReference type="GO" id="GO:0043235">
    <property type="term" value="C:receptor complex"/>
    <property type="evidence" value="ECO:0007669"/>
    <property type="project" value="InterPro"/>
</dbReference>
<evidence type="ECO:0000256" key="23">
    <source>
        <dbReference type="ARBA" id="ARBA00023011"/>
    </source>
</evidence>
<keyword evidence="14" id="KW-0808">Transferase</keyword>
<dbReference type="GO" id="GO:0005509">
    <property type="term" value="F:calcium ion binding"/>
    <property type="evidence" value="ECO:0007669"/>
    <property type="project" value="InterPro"/>
</dbReference>
<dbReference type="Pfam" id="PF00023">
    <property type="entry name" value="Ank"/>
    <property type="match status" value="1"/>
</dbReference>
<comment type="subunit">
    <text evidence="37">Heterodimer of a C-terminal fragment N(TM) and a N-terminal fragment N(EC) which are probably linked by disulfide bonds. Interacts with MAML1, MAML2 and MAML3 which act as transcriptional coactivators for NOTCH3. Interacts with PSMA1. Interacts with HIF1AN.</text>
</comment>
<evidence type="ECO:0000256" key="12">
    <source>
        <dbReference type="ARBA" id="ARBA00022548"/>
    </source>
</evidence>
<dbReference type="FunFam" id="2.10.25.10:FF:000004">
    <property type="entry name" value="Neurogenic locus notch 1"/>
    <property type="match status" value="5"/>
</dbReference>
<feature type="disulfide bond" evidence="42">
    <location>
        <begin position="765"/>
        <end position="774"/>
    </location>
</feature>
<dbReference type="Pfam" id="PF07645">
    <property type="entry name" value="EGF_CA"/>
    <property type="match status" value="3"/>
</dbReference>
<reference evidence="49" key="2">
    <citation type="submission" date="2017-12" db="EMBL/GenBank/DDBJ databases">
        <title>Genome sequence of the Bar-tailed Godwit (Limosa lapponica baueri).</title>
        <authorList>
            <person name="Lima N.C.B."/>
            <person name="Parody-Merino A.M."/>
            <person name="Battley P.F."/>
            <person name="Fidler A.E."/>
            <person name="Prosdocimi F."/>
        </authorList>
    </citation>
    <scope>NUCLEOTIDE SEQUENCE [LARGE SCALE GENOMIC DNA]</scope>
</reference>
<keyword evidence="18" id="KW-0152">Cholesterol biosynthesis</keyword>
<dbReference type="GO" id="GO:0005634">
    <property type="term" value="C:nucleus"/>
    <property type="evidence" value="ECO:0007669"/>
    <property type="project" value="UniProtKB-SubCell"/>
</dbReference>
<dbReference type="InterPro" id="IPR000800">
    <property type="entry name" value="Notch_dom"/>
</dbReference>
<dbReference type="InterPro" id="IPR024600">
    <property type="entry name" value="Notch_C"/>
</dbReference>
<evidence type="ECO:0000256" key="16">
    <source>
        <dbReference type="ARBA" id="ARBA00022729"/>
    </source>
</evidence>
<evidence type="ECO:0000256" key="1">
    <source>
        <dbReference type="ARBA" id="ARBA00004123"/>
    </source>
</evidence>
<dbReference type="GO" id="GO:0005737">
    <property type="term" value="C:cytoplasm"/>
    <property type="evidence" value="ECO:0007669"/>
    <property type="project" value="UniProtKB-SubCell"/>
</dbReference>
<feature type="domain" description="EGF-like" evidence="45">
    <location>
        <begin position="246"/>
        <end position="282"/>
    </location>
</feature>
<feature type="disulfide bond" evidence="42">
    <location>
        <begin position="288"/>
        <end position="298"/>
    </location>
</feature>
<feature type="region of interest" description="Disordered" evidence="43">
    <location>
        <begin position="2057"/>
        <end position="2133"/>
    </location>
</feature>
<keyword evidence="19" id="KW-0221">Differentiation</keyword>
<feature type="disulfide bond" evidence="42">
    <location>
        <begin position="727"/>
        <end position="736"/>
    </location>
</feature>
<feature type="domain" description="EGF-like" evidence="45">
    <location>
        <begin position="625"/>
        <end position="661"/>
    </location>
</feature>
<dbReference type="SMART" id="SM00181">
    <property type="entry name" value="EGF"/>
    <property type="match status" value="28"/>
</dbReference>
<dbReference type="InterPro" id="IPR001881">
    <property type="entry name" value="EGF-like_Ca-bd_dom"/>
</dbReference>
<feature type="domain" description="EGF-like" evidence="45">
    <location>
        <begin position="825"/>
        <end position="861"/>
    </location>
</feature>
<dbReference type="InterPro" id="IPR018097">
    <property type="entry name" value="EGF_Ca-bd_CS"/>
</dbReference>
<dbReference type="FunFam" id="2.10.25.10:FF:000309">
    <property type="entry name" value="Uncharacterized protein, isoform A"/>
    <property type="match status" value="1"/>
</dbReference>
<evidence type="ECO:0000259" key="47">
    <source>
        <dbReference type="PROSITE" id="PS50258"/>
    </source>
</evidence>
<keyword evidence="26 44" id="KW-0472">Membrane</keyword>
<evidence type="ECO:0000256" key="13">
    <source>
        <dbReference type="ARBA" id="ARBA00022553"/>
    </source>
</evidence>
<feature type="compositionally biased region" description="Basic residues" evidence="43">
    <location>
        <begin position="1788"/>
        <end position="1797"/>
    </location>
</feature>
<dbReference type="PROSITE" id="PS50088">
    <property type="entry name" value="ANK_REPEAT"/>
    <property type="match status" value="4"/>
</dbReference>
<keyword evidence="22 44" id="KW-1133">Transmembrane helix</keyword>
<evidence type="ECO:0000256" key="33">
    <source>
        <dbReference type="ARBA" id="ARBA00023221"/>
    </source>
</evidence>
<dbReference type="InterPro" id="IPR016186">
    <property type="entry name" value="C-type_lectin-like/link_sf"/>
</dbReference>
<keyword evidence="16" id="KW-0732">Signal</keyword>
<evidence type="ECO:0000256" key="36">
    <source>
        <dbReference type="ARBA" id="ARBA00049887"/>
    </source>
</evidence>
<dbReference type="FunFam" id="3.30.70.3310:FF:000001">
    <property type="entry name" value="Neurogenic locus notch protein 2"/>
    <property type="match status" value="1"/>
</dbReference>
<evidence type="ECO:0000256" key="43">
    <source>
        <dbReference type="SAM" id="MobiDB-lite"/>
    </source>
</evidence>
<dbReference type="PRINTS" id="PR01452">
    <property type="entry name" value="LNOTCHREPEAT"/>
</dbReference>
<dbReference type="GO" id="GO:0005886">
    <property type="term" value="C:plasma membrane"/>
    <property type="evidence" value="ECO:0007669"/>
    <property type="project" value="UniProtKB-SubCell"/>
</dbReference>
<dbReference type="PROSITE" id="PS50041">
    <property type="entry name" value="C_TYPE_LECTIN_2"/>
    <property type="match status" value="1"/>
</dbReference>
<evidence type="ECO:0000256" key="6">
    <source>
        <dbReference type="ARBA" id="ARBA00007061"/>
    </source>
</evidence>
<dbReference type="GO" id="GO:0004421">
    <property type="term" value="F:hydroxymethylglutaryl-CoA synthase activity"/>
    <property type="evidence" value="ECO:0007669"/>
    <property type="project" value="UniProtKB-EC"/>
</dbReference>
<feature type="domain" description="EGF-like" evidence="45">
    <location>
        <begin position="587"/>
        <end position="623"/>
    </location>
</feature>
<dbReference type="FunFam" id="3.40.47.10:FF:000008">
    <property type="entry name" value="3-hydroxy-3-methylglutaryl coenzyme A synthase"/>
    <property type="match status" value="1"/>
</dbReference>
<dbReference type="InterPro" id="IPR002110">
    <property type="entry name" value="Ankyrin_rpt"/>
</dbReference>
<evidence type="ECO:0000256" key="19">
    <source>
        <dbReference type="ARBA" id="ARBA00022782"/>
    </source>
</evidence>
<dbReference type="Gene3D" id="3.30.300.320">
    <property type="match status" value="1"/>
</dbReference>
<feature type="disulfide bond" evidence="42">
    <location>
        <begin position="117"/>
        <end position="126"/>
    </location>
</feature>
<feature type="domain" description="EGF-like" evidence="45">
    <location>
        <begin position="983"/>
        <end position="1022"/>
    </location>
</feature>
<feature type="binding site" evidence="40">
    <location>
        <position position="2520"/>
    </location>
    <ligand>
        <name>CoA</name>
        <dbReference type="ChEBI" id="CHEBI:57287"/>
    </ligand>
</feature>
<keyword evidence="8" id="KW-0217">Developmental protein</keyword>
<keyword evidence="30" id="KW-1207">Sterol metabolism</keyword>
<dbReference type="FunFam" id="2.10.25.10:FF:000092">
    <property type="entry name" value="Neurogenic locus notch protein 1"/>
    <property type="match status" value="1"/>
</dbReference>
<evidence type="ECO:0000256" key="17">
    <source>
        <dbReference type="ARBA" id="ARBA00022737"/>
    </source>
</evidence>
<dbReference type="InterPro" id="IPR010122">
    <property type="entry name" value="HMG_CoA_synthase_euk"/>
</dbReference>
<feature type="domain" description="EGF-like" evidence="45">
    <location>
        <begin position="549"/>
        <end position="585"/>
    </location>
</feature>
<dbReference type="PROSITE" id="PS01226">
    <property type="entry name" value="HMG_COA_SYNTHASE"/>
    <property type="match status" value="1"/>
</dbReference>
<feature type="disulfide bond" evidence="42">
    <location>
        <begin position="889"/>
        <end position="898"/>
    </location>
</feature>
<keyword evidence="11 42" id="KW-0245">EGF-like domain</keyword>
<evidence type="ECO:0000256" key="25">
    <source>
        <dbReference type="ARBA" id="ARBA00023043"/>
    </source>
</evidence>
<dbReference type="InterPro" id="IPR000590">
    <property type="entry name" value="HMG_CoA_synt_AS"/>
</dbReference>
<feature type="active site" description="Proton donor/acceptor" evidence="39">
    <location>
        <position position="2563"/>
    </location>
</feature>
<feature type="disulfide bond" evidence="42">
    <location>
        <begin position="272"/>
        <end position="281"/>
    </location>
</feature>
<feature type="domain" description="EGF-like" evidence="45">
    <location>
        <begin position="12"/>
        <end position="50"/>
    </location>
</feature>
<comment type="similarity">
    <text evidence="5">Belongs to the NOTCH family.</text>
</comment>
<dbReference type="InterPro" id="IPR016187">
    <property type="entry name" value="CTDL_fold"/>
</dbReference>
<feature type="domain" description="EGF-like" evidence="45">
    <location>
        <begin position="471"/>
        <end position="507"/>
    </location>
</feature>
<dbReference type="FunFam" id="2.10.25.10:FF:000127">
    <property type="entry name" value="Neurogenic locus notch protein 1"/>
    <property type="match status" value="1"/>
</dbReference>
<feature type="disulfide bond" evidence="42">
    <location>
        <begin position="459"/>
        <end position="468"/>
    </location>
</feature>
<feature type="disulfide bond" evidence="42">
    <location>
        <begin position="1071"/>
        <end position="1088"/>
    </location>
</feature>
<feature type="domain" description="C-type lectin" evidence="46">
    <location>
        <begin position="2163"/>
        <end position="2259"/>
    </location>
</feature>
<dbReference type="SMART" id="SM00034">
    <property type="entry name" value="CLECT"/>
    <property type="match status" value="1"/>
</dbReference>
<keyword evidence="28" id="KW-0010">Activator</keyword>
<dbReference type="SUPFAM" id="SSF57196">
    <property type="entry name" value="EGF/Laminin"/>
    <property type="match status" value="10"/>
</dbReference>
<feature type="disulfide bond" evidence="42">
    <location>
        <begin position="651"/>
        <end position="660"/>
    </location>
</feature>
<keyword evidence="27 42" id="KW-1015">Disulfide bond</keyword>
<feature type="domain" description="EGF-like" evidence="45">
    <location>
        <begin position="943"/>
        <end position="981"/>
    </location>
</feature>
<feature type="repeat" description="ANK" evidence="41">
    <location>
        <begin position="1696"/>
        <end position="1728"/>
    </location>
</feature>
<dbReference type="PROSITE" id="PS01186">
    <property type="entry name" value="EGF_2"/>
    <property type="match status" value="21"/>
</dbReference>
<dbReference type="PROSITE" id="PS50258">
    <property type="entry name" value="LNR"/>
    <property type="match status" value="3"/>
</dbReference>
<comment type="similarity">
    <text evidence="6">Belongs to the thiolase-like superfamily. HMG-CoA synthase family.</text>
</comment>
<dbReference type="SUPFAM" id="SSF57184">
    <property type="entry name" value="Growth factor receptor domain"/>
    <property type="match status" value="5"/>
</dbReference>
<evidence type="ECO:0000256" key="3">
    <source>
        <dbReference type="ARBA" id="ARBA00004496"/>
    </source>
</evidence>
<keyword evidence="20" id="KW-0444">Lipid biosynthesis</keyword>
<feature type="compositionally biased region" description="Polar residues" evidence="43">
    <location>
        <begin position="2065"/>
        <end position="2076"/>
    </location>
</feature>
<evidence type="ECO:0000256" key="41">
    <source>
        <dbReference type="PROSITE-ProRule" id="PRU00023"/>
    </source>
</evidence>
<feature type="disulfide bond" evidence="42">
    <location>
        <begin position="537"/>
        <end position="546"/>
    </location>
</feature>
<sequence length="2771" mass="300421">MDQGVRQFCTEDVDECQLQPNACQNGGTCTNHNGGYACVCVNGWSGDDCSKNIDDCFTASCANGSTCIDRVASFSCICPEGKAGLLCHLDDACVSNPCQKGALCDTNPVNGHYICTCPQGHKGADCTEDVDECAMANSNPCEHAGKCVNTEGSFHCECLKGYTGPRCEMDINECHSNPCQNDATCLDKIGGFTCLCMPGFKGVHCEEDIDECLSNPCVNNGECLDKVNRFLCVCPPGFSGAVCQIDIDDCSSTPCLNGAKCIDHPNGYECQCATGFTGLLCEENINNCDPDPCHHGECQDGIDSYTCICNPGYMGAICSEQIDECHSNPCLHQGRCIDLVNGYQCNCLLGTSGVNCENNFDDCASNPCIHGDCIDGINRYNCACKPGFTGPRCNVDIDECTSNPCHNGGTCINEVNGFRCVCPEGYHHPHCQSQADGCLSNPCVHGNCTHITSGYKCVCDPGWIGDYCSTEGNECKSNPCQNGGTCEDLLNGYRCTCRKGFKGVNCQVVVAPCSPDPCENSGICQESPDSEGYTCQCAPGWEGERCTVDIDECLSKPCKNHALCHNIQGSYLCECRPGFTGGDCDSNIDDCLSNPCQNGASCVDGINSFSCICLPGFHGDKCQTDTNECLSEPCRNGGTCTHYVNSYTCKCQPGFEGTNCENNIDECTESSCFNGGTCVDGINSFTCQCPVGFTGPFCLTEINECDSHPCLNKGTCVDSLGTYRCICPLGYTGKNCQALMDLCSKSPCKNKGTCVQSGAQTRCVCPPGWTGAYCDVPNVSCQVAASQRGVTVDQLCQHSGHCLNAGNSHRCQCQVGYTGSYCEVQLDECDSSPCQNGATCRDHLGGYQCECVPGYQGVNCEYEVDECQFQPCQNGGTCIDLVNHFKCSCPPGTRGRFCEENVDDCVSDSGAPRCFNGGQCIDQIGGYSCICLPGFAGERCEGDINECLSNPCNPRGSLDCVQLINDYTCICRSAFTGRHCESVIDVCPRKPCQNGGTCAVASNMPDGFICQCPPGYSGAKCEFSSHSTCGQVKCKKGEQCIQTSSGPRCYCPRLSVGEECQTNTGCASTPCQNGGSCHPHSQPPYYYCQCPVNTQGSQCEQPVTFSPEPRGCLDSQCAEKAKDGYCDEDCNTHACQWDGGDCSLTMEDPWANCSSSLRCWMLFNGQCDEFCNTPECLFDNFECQQNSKTCKYDKYCADHYADGRCDQGCNSEECGWDGLDCAGDKAEKLAEGTLIIVVLMPPDELLGDVRSFLRTLGTLLHTNLRIKLDSQGNPMVFPYYGEKTAARSRRSLVVIRKHRELEQEVIGTKVFLEIDNRQCAEDSEQCFQNTEAAAALLAAQAIKGMLPYPFVSVQSEPLLAPKTQLLYLLAVAALIILLILLLGVMMAKRKRKHGSLWLPEGFILRRDPSNHKRREPVGEDAVGLKNLSVQIPEGNLADSGPTEHWAGDGGPQPKRAKAEDQALLPEGDEQIDQRQWTQQHLEAADVCGSTSLALTPPQADQEVDVLDVNVRGPDGCTPLMLASLRAGGSDISEDDEDAEDSSANIITDLIYQGANLQAQTDRTGEMALHLAARYSRADAAKRLLDAGADANARDNMGRTPLHAAVAADAQGVFQILIRNRVTDLDARMNDGTTPLILAARLAVEGMVAELINCQADVNAVDDHGKSALHWAAAVNNVEATLVLLKNGANRDMQDNKEETPLFLAAREGSFEAAKILLDHFANRDITDHMDRLPRDVAQDRMHHDIVQLLNEYNVAHSPAGHPGAMLNSALSPVICGPNRSFLNLKHASLSKKSRKPNAKGIMPTNLTKDAKRRRKKSLSESKGQFSESSVTLSPVDSLESPHAFASEPTSSPVMPSPGVLHSSPSSLLTAPSVQAAHTMSFSNLHEMQPLGRGSSTVLPSVSQLLSQHRTTPPNSGLGRLRPANVSTEWMNRMEVNESQYNEMFGMVPQVMHSHPSVSQQSGLVQADAKHMGVSRESLPPIMTFQLVPKGGITQQALPQQAQANCAQNMAGPLSSMYQIPDLAQLPSASFSMAAIPQQDGQVAQTVLPAYHQFQSSMGKYPTPPSQHSCYSSATERTPSHNRHLQGEHPYLTPSPESPDQWSSSSPHSASDWSDVATSPSNNQRGPAAAHMTEQQRNNMQYHAALCRKGARYIDYCPEGWSYYKLSCFKYFSQPQTWDEAERQCQASHASAHLAWVEEPREAATLQKVISYYQRAQPVWVGLYYKQKSVAWHWASGDKYNTTSGLSGNGARGGTCGMLTHLSAAGAKMLRLVSRAARCWGARRLLPGPEQAPWGAQHPMAVQRACAAGTGTWPQDVGILALEVYFPAQYVEQEELERYDGVEAGKYTRGLGQQQMGFCAAHEDINSLCLTVVQRLVERGRLSWDSIGRLEVGTETVIDKSKAVKTVLMQLFHDSGNTDVEGIDTTNACYGGTASLFNAASWVESSAWDGRYAVVVCGDIAVYATGNARPTGGAGAIAMLVGPNAPLVLERGLRGTHMEHAYDFYKPDLSSEYPVVDGQLSIQCYLRALDRCYAVYRRKAESQWKKAGIQRPFTLDDFKFIIFHTPFCKLVQKSVGRLLLNDFLATPNPDTAAGLYKGLQPFRGVKLEDTYTSKEVEKAFQAASQEIFNQKTKPSLLLSSRNGNMYTPSMYGCLASLLAQSSARDLAGSRIGAFSYGSGLAASMFSLRVSQDASPGSPLDKLVSSLADLPARLDARKRVAPQDFAEIMKQREETHHLADHAPHGSQADLFPGTWYLTRVDAKYRREYARKPI</sequence>
<dbReference type="CDD" id="cd00827">
    <property type="entry name" value="init_cond_enzymes"/>
    <property type="match status" value="1"/>
</dbReference>
<dbReference type="InterPro" id="IPR013032">
    <property type="entry name" value="EGF-like_CS"/>
</dbReference>
<dbReference type="InterPro" id="IPR051355">
    <property type="entry name" value="Notch/Slit_guidance"/>
</dbReference>
<dbReference type="Pfam" id="PF06816">
    <property type="entry name" value="NOD"/>
    <property type="match status" value="1"/>
</dbReference>
<comment type="caution">
    <text evidence="42">Lacks conserved residue(s) required for the propagation of feature annotation.</text>
</comment>
<dbReference type="Pfam" id="PF08540">
    <property type="entry name" value="HMG_CoA_synt_C"/>
    <property type="match status" value="1"/>
</dbReference>
<feature type="transmembrane region" description="Helical" evidence="44">
    <location>
        <begin position="1365"/>
        <end position="1387"/>
    </location>
</feature>
<feature type="disulfide bond" evidence="42">
    <location>
        <begin position="851"/>
        <end position="860"/>
    </location>
</feature>
<evidence type="ECO:0000256" key="24">
    <source>
        <dbReference type="ARBA" id="ARBA00023015"/>
    </source>
</evidence>
<dbReference type="CDD" id="cd00054">
    <property type="entry name" value="EGF_CA"/>
    <property type="match status" value="24"/>
</dbReference>
<dbReference type="Pfam" id="PF07684">
    <property type="entry name" value="NODP"/>
    <property type="match status" value="1"/>
</dbReference>
<dbReference type="SUPFAM" id="SSF90193">
    <property type="entry name" value="Notch domain"/>
    <property type="match status" value="2"/>
</dbReference>
<feature type="disulfide bond" evidence="42">
    <location>
        <begin position="497"/>
        <end position="506"/>
    </location>
</feature>
<feature type="domain" description="LNR" evidence="47">
    <location>
        <begin position="1190"/>
        <end position="1231"/>
    </location>
</feature>
<name>A0A2I0UI84_LIMLA</name>
<reference evidence="49" key="1">
    <citation type="submission" date="2017-11" db="EMBL/GenBank/DDBJ databases">
        <authorList>
            <person name="Lima N.C."/>
            <person name="Parody-Merino A.M."/>
            <person name="Battley P.F."/>
            <person name="Fidler A.E."/>
            <person name="Prosdocimi F."/>
        </authorList>
    </citation>
    <scope>NUCLEOTIDE SEQUENCE [LARGE SCALE GENOMIC DNA]</scope>
</reference>
<dbReference type="Proteomes" id="UP000233556">
    <property type="component" value="Unassembled WGS sequence"/>
</dbReference>
<feature type="disulfide bond" evidence="42">
    <location>
        <begin position="234"/>
        <end position="243"/>
    </location>
</feature>
<feature type="compositionally biased region" description="Low complexity" evidence="43">
    <location>
        <begin position="2093"/>
        <end position="2114"/>
    </location>
</feature>
<keyword evidence="21" id="KW-0914">Notch signaling pathway</keyword>
<feature type="domain" description="EGF-like" evidence="45">
    <location>
        <begin position="1025"/>
        <end position="1061"/>
    </location>
</feature>
<dbReference type="PROSITE" id="PS00022">
    <property type="entry name" value="EGF_1"/>
    <property type="match status" value="27"/>
</dbReference>
<feature type="domain" description="EGF-like" evidence="45">
    <location>
        <begin position="701"/>
        <end position="737"/>
    </location>
</feature>
<evidence type="ECO:0000256" key="37">
    <source>
        <dbReference type="ARBA" id="ARBA00065120"/>
    </source>
</evidence>
<dbReference type="FunFam" id="2.10.25.10:FF:000080">
    <property type="entry name" value="Neurogenic locus notch 1"/>
    <property type="match status" value="1"/>
</dbReference>
<evidence type="ECO:0000256" key="34">
    <source>
        <dbReference type="ARBA" id="ARBA00023242"/>
    </source>
</evidence>
<dbReference type="UniPathway" id="UPA00058">
    <property type="reaction ID" value="UER00102"/>
</dbReference>
<dbReference type="FunFam" id="1.25.40.20:FF:000005">
    <property type="entry name" value="Neurogenic locus notch 1"/>
    <property type="match status" value="1"/>
</dbReference>
<feature type="disulfide bond" evidence="42">
    <location>
        <begin position="98"/>
        <end position="115"/>
    </location>
</feature>
<dbReference type="FunFam" id="2.10.25.10:FF:000109">
    <property type="entry name" value="Notch homolog 4, [Drosophila]"/>
    <property type="match status" value="1"/>
</dbReference>
<dbReference type="PROSITE" id="PS50297">
    <property type="entry name" value="ANK_REP_REGION"/>
    <property type="match status" value="3"/>
</dbReference>
<keyword evidence="34" id="KW-0539">Nucleus</keyword>
<dbReference type="FunFam" id="2.10.25.10:FF:000472">
    <property type="entry name" value="Uncharacterized protein, isoform A"/>
    <property type="match status" value="1"/>
</dbReference>
<feature type="compositionally biased region" description="Polar residues" evidence="43">
    <location>
        <begin position="2115"/>
        <end position="2124"/>
    </location>
</feature>
<feature type="domain" description="EGF-like" evidence="45">
    <location>
        <begin position="509"/>
        <end position="547"/>
    </location>
</feature>
<dbReference type="FunFam" id="2.10.25.10:FF:000279">
    <property type="entry name" value="Neurogenic locus notch 1"/>
    <property type="match status" value="1"/>
</dbReference>
<accession>A0A2I0UI84</accession>
<dbReference type="PROSITE" id="PS50026">
    <property type="entry name" value="EGF_3"/>
    <property type="match status" value="28"/>
</dbReference>
<dbReference type="SMART" id="SM01334">
    <property type="entry name" value="DUF3454"/>
    <property type="match status" value="1"/>
</dbReference>
<feature type="region of interest" description="Disordered" evidence="43">
    <location>
        <begin position="1903"/>
        <end position="1922"/>
    </location>
</feature>
<comment type="catalytic activity">
    <reaction evidence="36">
        <text>acetoacetyl-CoA + acetyl-CoA + H2O = (3S)-3-hydroxy-3-methylglutaryl-CoA + CoA + H(+)</text>
        <dbReference type="Rhea" id="RHEA:10188"/>
        <dbReference type="ChEBI" id="CHEBI:15377"/>
        <dbReference type="ChEBI" id="CHEBI:15378"/>
        <dbReference type="ChEBI" id="CHEBI:43074"/>
        <dbReference type="ChEBI" id="CHEBI:57286"/>
        <dbReference type="ChEBI" id="CHEBI:57287"/>
        <dbReference type="ChEBI" id="CHEBI:57288"/>
        <dbReference type="EC" id="2.3.3.10"/>
    </reaction>
    <physiologicalReaction direction="left-to-right" evidence="36">
        <dbReference type="Rhea" id="RHEA:10189"/>
    </physiologicalReaction>
</comment>
<feature type="repeat" description="ANK" evidence="41">
    <location>
        <begin position="1630"/>
        <end position="1662"/>
    </location>
</feature>
<dbReference type="GO" id="GO:0045944">
    <property type="term" value="P:positive regulation of transcription by RNA polymerase II"/>
    <property type="evidence" value="ECO:0007669"/>
    <property type="project" value="UniProtKB-ARBA"/>
</dbReference>
<dbReference type="GO" id="GO:0007411">
    <property type="term" value="P:axon guidance"/>
    <property type="evidence" value="ECO:0007669"/>
    <property type="project" value="TreeGrafter"/>
</dbReference>
<keyword evidence="20" id="KW-0443">Lipid metabolism</keyword>
<dbReference type="InterPro" id="IPR011656">
    <property type="entry name" value="Notch_NODP_dom"/>
</dbReference>
<evidence type="ECO:0000256" key="5">
    <source>
        <dbReference type="ARBA" id="ARBA00005847"/>
    </source>
</evidence>
<evidence type="ECO:0000256" key="28">
    <source>
        <dbReference type="ARBA" id="ARBA00023159"/>
    </source>
</evidence>
<feature type="disulfide bond" evidence="42">
    <location>
        <begin position="309"/>
        <end position="318"/>
    </location>
</feature>
<dbReference type="FunFam" id="2.10.25.10:FF:000157">
    <property type="entry name" value="Neurogenic locus notch protein 1"/>
    <property type="match status" value="1"/>
</dbReference>
<feature type="domain" description="EGF-like" evidence="45">
    <location>
        <begin position="788"/>
        <end position="823"/>
    </location>
</feature>
<dbReference type="SMART" id="SM01339">
    <property type="entry name" value="NODP"/>
    <property type="match status" value="1"/>
</dbReference>
<keyword evidence="31" id="KW-0675">Receptor</keyword>
<evidence type="ECO:0000259" key="45">
    <source>
        <dbReference type="PROSITE" id="PS50026"/>
    </source>
</evidence>
<dbReference type="Pfam" id="PF01154">
    <property type="entry name" value="HMG_CoA_synt_N"/>
    <property type="match status" value="1"/>
</dbReference>
<dbReference type="FunFam" id="2.10.25.10:FF:000066">
    <property type="entry name" value="FAT atypical cadherin 4"/>
    <property type="match status" value="1"/>
</dbReference>
<feature type="disulfide bond" evidence="42">
    <location>
        <begin position="40"/>
        <end position="49"/>
    </location>
</feature>
<feature type="domain" description="LNR" evidence="47">
    <location>
        <begin position="1099"/>
        <end position="1152"/>
    </location>
</feature>
<feature type="domain" description="EGF-like" evidence="45">
    <location>
        <begin position="901"/>
        <end position="941"/>
    </location>
</feature>
<dbReference type="FunFam" id="2.10.25.10:FF:000006">
    <property type="entry name" value="Versican core protein-like isoform 1"/>
    <property type="match status" value="1"/>
</dbReference>
<feature type="binding site" evidence="40">
    <location>
        <position position="2466"/>
    </location>
    <ligand>
        <name>CoA</name>
        <dbReference type="ChEBI" id="CHEBI:57287"/>
    </ligand>
</feature>
<dbReference type="SMART" id="SM00179">
    <property type="entry name" value="EGF_CA"/>
    <property type="match status" value="27"/>
</dbReference>
<feature type="disulfide bond" evidence="42">
    <location>
        <begin position="952"/>
        <end position="969"/>
    </location>
</feature>
<feature type="region of interest" description="Disordered" evidence="43">
    <location>
        <begin position="1788"/>
        <end position="1866"/>
    </location>
</feature>
<keyword evidence="10" id="KW-0963">Cytoplasm</keyword>
<evidence type="ECO:0000256" key="18">
    <source>
        <dbReference type="ARBA" id="ARBA00022778"/>
    </source>
</evidence>
<evidence type="ECO:0000256" key="31">
    <source>
        <dbReference type="ARBA" id="ARBA00023170"/>
    </source>
</evidence>
<keyword evidence="23" id="KW-0756">Sterol biosynthesis</keyword>
<feature type="disulfide bond" evidence="42">
    <location>
        <begin position="78"/>
        <end position="87"/>
    </location>
</feature>
<evidence type="ECO:0000256" key="4">
    <source>
        <dbReference type="ARBA" id="ARBA00005218"/>
    </source>
</evidence>
<dbReference type="SMART" id="SM00004">
    <property type="entry name" value="NL"/>
    <property type="match status" value="3"/>
</dbReference>
<dbReference type="InterPro" id="IPR022336">
    <property type="entry name" value="Notch_2"/>
</dbReference>
<feature type="repeat" description="ANK" evidence="41">
    <location>
        <begin position="1563"/>
        <end position="1595"/>
    </location>
</feature>
<feature type="disulfide bond" evidence="42">
    <location>
        <begin position="422"/>
        <end position="431"/>
    </location>
</feature>
<comment type="pathway">
    <text evidence="4">Metabolic intermediate biosynthesis; (R)-mevalonate biosynthesis; (R)-mevalonate from acetyl-CoA: step 2/3.</text>
</comment>
<feature type="region of interest" description="Disordered" evidence="43">
    <location>
        <begin position="1433"/>
        <end position="1458"/>
    </location>
</feature>
<feature type="disulfide bond" evidence="42">
    <location>
        <begin position="196"/>
        <end position="205"/>
    </location>
</feature>
<evidence type="ECO:0000256" key="30">
    <source>
        <dbReference type="ARBA" id="ARBA00023166"/>
    </source>
</evidence>
<dbReference type="SUPFAM" id="SSF53901">
    <property type="entry name" value="Thiolase-like"/>
    <property type="match status" value="2"/>
</dbReference>
<dbReference type="InterPro" id="IPR000742">
    <property type="entry name" value="EGF"/>
</dbReference>
<dbReference type="InterPro" id="IPR036770">
    <property type="entry name" value="Ankyrin_rpt-contain_sf"/>
</dbReference>
<evidence type="ECO:0000256" key="27">
    <source>
        <dbReference type="ARBA" id="ARBA00023157"/>
    </source>
</evidence>
<feature type="active site" description="Acyl-thioester intermediate" evidence="39">
    <location>
        <position position="2428"/>
    </location>
</feature>
<feature type="domain" description="EGF-like" evidence="45">
    <location>
        <begin position="434"/>
        <end position="469"/>
    </location>
</feature>
<dbReference type="NCBIfam" id="TIGR01833">
    <property type="entry name" value="HMG-CoA-S_euk"/>
    <property type="match status" value="1"/>
</dbReference>
<evidence type="ECO:0000256" key="8">
    <source>
        <dbReference type="ARBA" id="ARBA00022473"/>
    </source>
</evidence>
<dbReference type="GO" id="GO:0009986">
    <property type="term" value="C:cell surface"/>
    <property type="evidence" value="ECO:0007669"/>
    <property type="project" value="TreeGrafter"/>
</dbReference>
<dbReference type="FunFam" id="3.30.300.320:FF:000001">
    <property type="entry name" value="Neurogenic locus notch 1"/>
    <property type="match status" value="1"/>
</dbReference>
<feature type="domain" description="EGF-like" evidence="45">
    <location>
        <begin position="52"/>
        <end position="88"/>
    </location>
</feature>
<feature type="disulfide bond" evidence="42">
    <location>
        <begin position="1090"/>
        <end position="1099"/>
    </location>
</feature>
<dbReference type="FunFam" id="2.10.25.10:FF:000392">
    <property type="entry name" value="neurogenic locus notch homolog protein 2"/>
    <property type="match status" value="1"/>
</dbReference>
<feature type="active site" description="Proton donor/acceptor" evidence="39">
    <location>
        <position position="2394"/>
    </location>
</feature>
<evidence type="ECO:0000256" key="26">
    <source>
        <dbReference type="ARBA" id="ARBA00023136"/>
    </source>
</evidence>
<keyword evidence="33" id="KW-0753">Steroid metabolism</keyword>
<evidence type="ECO:0000256" key="9">
    <source>
        <dbReference type="ARBA" id="ARBA00022475"/>
    </source>
</evidence>
<dbReference type="Gene3D" id="2.10.25.10">
    <property type="entry name" value="Laminin"/>
    <property type="match status" value="27"/>
</dbReference>
<dbReference type="FunFam" id="2.10.25.10:FF:000060">
    <property type="entry name" value="Neurogenic locus notch protein 1"/>
    <property type="match status" value="1"/>
</dbReference>
<feature type="domain" description="EGF-like" evidence="45">
    <location>
        <begin position="129"/>
        <end position="168"/>
    </location>
</feature>
<feature type="domain" description="EGF-like" evidence="45">
    <location>
        <begin position="284"/>
        <end position="319"/>
    </location>
</feature>
<feature type="disulfide bond" evidence="42">
    <location>
        <begin position="689"/>
        <end position="698"/>
    </location>
</feature>
<dbReference type="PROSITE" id="PS01187">
    <property type="entry name" value="EGF_CA"/>
    <property type="match status" value="7"/>
</dbReference>
<dbReference type="Gene3D" id="1.25.40.20">
    <property type="entry name" value="Ankyrin repeat-containing domain"/>
    <property type="match status" value="1"/>
</dbReference>
<dbReference type="FunFam" id="2.10.25.10:FF:000125">
    <property type="entry name" value="Neurogenic locus notch protein-like"/>
    <property type="match status" value="1"/>
</dbReference>
<keyword evidence="24" id="KW-0805">Transcription regulation</keyword>
<dbReference type="Gene3D" id="3.10.100.10">
    <property type="entry name" value="Mannose-Binding Protein A, subunit A"/>
    <property type="match status" value="1"/>
</dbReference>
<dbReference type="PROSITE" id="PS00010">
    <property type="entry name" value="ASX_HYDROXYL"/>
    <property type="match status" value="18"/>
</dbReference>
<dbReference type="OrthoDB" id="283575at2759"/>
<evidence type="ECO:0000256" key="2">
    <source>
        <dbReference type="ARBA" id="ARBA00004251"/>
    </source>
</evidence>
<keyword evidence="49" id="KW-1185">Reference proteome</keyword>
<feature type="domain" description="EGF-like" evidence="45">
    <location>
        <begin position="208"/>
        <end position="244"/>
    </location>
</feature>
<keyword evidence="13" id="KW-0597">Phosphoprotein</keyword>
<dbReference type="PRINTS" id="PR01985">
    <property type="entry name" value="NOTCH2"/>
</dbReference>
<dbReference type="PANTHER" id="PTHR45836">
    <property type="entry name" value="SLIT HOMOLOG"/>
    <property type="match status" value="1"/>
</dbReference>
<keyword evidence="32" id="KW-0325">Glycoprotein</keyword>
<keyword evidence="9" id="KW-1003">Cell membrane</keyword>
<dbReference type="GO" id="GO:0007219">
    <property type="term" value="P:Notch signaling pathway"/>
    <property type="evidence" value="ECO:0007669"/>
    <property type="project" value="UniProtKB-KW"/>
</dbReference>
<keyword evidence="17" id="KW-0677">Repeat</keyword>
<dbReference type="Pfam" id="PF12796">
    <property type="entry name" value="Ank_2"/>
    <property type="match status" value="2"/>
</dbReference>
<dbReference type="InterPro" id="IPR035993">
    <property type="entry name" value="Notch-like_dom_sf"/>
</dbReference>
<dbReference type="Pfam" id="PF00066">
    <property type="entry name" value="Notch"/>
    <property type="match status" value="3"/>
</dbReference>
<dbReference type="InterPro" id="IPR010660">
    <property type="entry name" value="Notch_NOD_dom"/>
</dbReference>
<keyword evidence="20" id="KW-0752">Steroid biosynthesis</keyword>
<protein>
    <recommendedName>
        <fullName evidence="38">Neurogenic locus notch homolog protein 2</fullName>
        <ecNumber evidence="7">2.3.3.10</ecNumber>
    </recommendedName>
    <alternativeName>
        <fullName evidence="35">3-hydroxy-3-methylglutaryl coenzyme A synthase</fullName>
    </alternativeName>
</protein>
<feature type="disulfide bond" evidence="42">
    <location>
        <begin position="971"/>
        <end position="980"/>
    </location>
</feature>
<comment type="subcellular location">
    <subcellularLocation>
        <location evidence="2">Cell membrane</location>
        <topology evidence="2">Single-pass type I membrane protein</topology>
    </subcellularLocation>
    <subcellularLocation>
        <location evidence="3">Cytoplasm</location>
    </subcellularLocation>
    <subcellularLocation>
        <location evidence="1">Nucleus</location>
    </subcellularLocation>
</comment>
<dbReference type="Gene3D" id="3.30.70.3310">
    <property type="match status" value="1"/>
</dbReference>
<dbReference type="PANTHER" id="PTHR45836:SF15">
    <property type="entry name" value="NEUROGENIC LOCUS NOTCH HOMOLOG PROTEIN 2"/>
    <property type="match status" value="1"/>
</dbReference>
<dbReference type="GO" id="GO:0006084">
    <property type="term" value="P:acetyl-CoA metabolic process"/>
    <property type="evidence" value="ECO:0007669"/>
    <property type="project" value="InterPro"/>
</dbReference>
<feature type="disulfide bond" evidence="42">
    <location>
        <begin position="931"/>
        <end position="940"/>
    </location>
</feature>
<evidence type="ECO:0000256" key="20">
    <source>
        <dbReference type="ARBA" id="ARBA00022955"/>
    </source>
</evidence>
<feature type="disulfide bond" evidence="42">
    <location>
        <begin position="613"/>
        <end position="622"/>
    </location>
</feature>
<evidence type="ECO:0000256" key="38">
    <source>
        <dbReference type="ARBA" id="ARBA00073610"/>
    </source>
</evidence>
<feature type="domain" description="EGF-like" evidence="45">
    <location>
        <begin position="663"/>
        <end position="699"/>
    </location>
</feature>
<evidence type="ECO:0000256" key="35">
    <source>
        <dbReference type="ARBA" id="ARBA00033130"/>
    </source>
</evidence>
<proteinExistence type="inferred from homology"/>
<dbReference type="PRINTS" id="PR01983">
    <property type="entry name" value="NOTCH"/>
</dbReference>
<feature type="disulfide bond" evidence="42">
    <location>
        <begin position="384"/>
        <end position="393"/>
    </location>
</feature>
<feature type="disulfide bond" evidence="42">
    <location>
        <begin position="363"/>
        <end position="373"/>
    </location>
</feature>
<evidence type="ECO:0000256" key="39">
    <source>
        <dbReference type="PIRSR" id="PIRSR610122-1"/>
    </source>
</evidence>
<dbReference type="GO" id="GO:0071228">
    <property type="term" value="P:cellular response to tumor cell"/>
    <property type="evidence" value="ECO:0007669"/>
    <property type="project" value="InterPro"/>
</dbReference>
<dbReference type="CDD" id="cd21703">
    <property type="entry name" value="JMTM_Notch2"/>
    <property type="match status" value="1"/>
</dbReference>
<feature type="domain" description="EGF-like" evidence="45">
    <location>
        <begin position="1062"/>
        <end position="1100"/>
    </location>
</feature>
<evidence type="ECO:0000256" key="32">
    <source>
        <dbReference type="ARBA" id="ARBA00023180"/>
    </source>
</evidence>
<evidence type="ECO:0000256" key="40">
    <source>
        <dbReference type="PIRSR" id="PIRSR610122-2"/>
    </source>
</evidence>
<organism evidence="48 49">
    <name type="scientific">Limosa lapponica baueri</name>
    <dbReference type="NCBI Taxonomy" id="1758121"/>
    <lineage>
        <taxon>Eukaryota</taxon>
        <taxon>Metazoa</taxon>
        <taxon>Chordata</taxon>
        <taxon>Craniata</taxon>
        <taxon>Vertebrata</taxon>
        <taxon>Euteleostomi</taxon>
        <taxon>Archelosauria</taxon>
        <taxon>Archosauria</taxon>
        <taxon>Dinosauria</taxon>
        <taxon>Saurischia</taxon>
        <taxon>Theropoda</taxon>
        <taxon>Coelurosauria</taxon>
        <taxon>Aves</taxon>
        <taxon>Neognathae</taxon>
        <taxon>Neoaves</taxon>
        <taxon>Charadriiformes</taxon>
        <taxon>Scolopacidae</taxon>
        <taxon>Limosa</taxon>
    </lineage>
</organism>
<dbReference type="PRINTS" id="PR00010">
    <property type="entry name" value="EGFBLOOD"/>
</dbReference>
<dbReference type="FunFam" id="2.10.25.10:FF:000136">
    <property type="entry name" value="Neurogenic locus notch 1"/>
    <property type="match status" value="1"/>
</dbReference>
<evidence type="ECO:0000256" key="15">
    <source>
        <dbReference type="ARBA" id="ARBA00022692"/>
    </source>
</evidence>
<feature type="domain" description="EGF-like" evidence="45">
    <location>
        <begin position="170"/>
        <end position="206"/>
    </location>
</feature>
<dbReference type="GO" id="GO:0038023">
    <property type="term" value="F:signaling receptor activity"/>
    <property type="evidence" value="ECO:0007669"/>
    <property type="project" value="InterPro"/>
</dbReference>
<dbReference type="GO" id="GO:0006695">
    <property type="term" value="P:cholesterol biosynthetic process"/>
    <property type="evidence" value="ECO:0007669"/>
    <property type="project" value="UniProtKB-KW"/>
</dbReference>
<feature type="repeat" description="ANK" evidence="41">
    <location>
        <begin position="1663"/>
        <end position="1695"/>
    </location>
</feature>
<evidence type="ECO:0000256" key="44">
    <source>
        <dbReference type="SAM" id="Phobius"/>
    </source>
</evidence>